<proteinExistence type="predicted"/>
<dbReference type="EMBL" id="MG452721">
    <property type="protein sequence ID" value="AZB49158.1"/>
    <property type="molecule type" value="Genomic_DNA"/>
</dbReference>
<sequence>MEKILSLVHTRAGVVRGPAIYHHVQKTLNAQGSTVYIQPLDSITYSLLFQGNLTSGKFFMIVGPTFINRDPCTILEPVEPEAPQIKTWTFFNCVHKNSFVFGQCFFEDGTSSNLNIHLIGQDSHYIEIQLDKSAHRVCHFRAIRQWTDPLPRVTFQTPHGPNSSHLNLSLATINTFAIITLSEKAVKELTKWLRSQAKTHQVVHISPGNTLGCVLFSTPLTTYMVNTDIFYDINIAEVSLLTTPKTASSMYLKTEGEIKNVCISDLLLTLHHCTLTNTLLPVFYLYTDGGLAIKTRIISNDKNLPVCFSVLNKSATQLFAEVQATATSTAEQMDTEPYTFSETSRACLKRCSAVATPSCAKKSKQATLQKFLNIVHKQLHPATDE</sequence>
<dbReference type="Gene3D" id="3.70.10.10">
    <property type="match status" value="1"/>
</dbReference>
<dbReference type="GeneID" id="65102712"/>
<gene>
    <name evidence="1" type="primary">V6</name>
</gene>
<protein>
    <submittedName>
        <fullName evidence="1">Uncharacterized protein</fullName>
    </submittedName>
</protein>
<dbReference type="Proteomes" id="UP000679767">
    <property type="component" value="Segment"/>
</dbReference>
<dbReference type="RefSeq" id="YP_010087428.1">
    <property type="nucleotide sequence ID" value="NC_055554.1"/>
</dbReference>
<evidence type="ECO:0000313" key="2">
    <source>
        <dbReference type="Proteomes" id="UP000679767"/>
    </source>
</evidence>
<name>A0A3S8D7N1_9GAMA</name>
<evidence type="ECO:0000313" key="1">
    <source>
        <dbReference type="EMBL" id="AZB49158.1"/>
    </source>
</evidence>
<reference evidence="1" key="1">
    <citation type="submission" date="2017-11" db="EMBL/GenBank/DDBJ databases">
        <title>The distinct marsupial branch of gammaherpesviruses includes novel host-derived genes seldom found in other viruses.</title>
        <authorList>
            <person name="Vaz P.K."/>
        </authorList>
    </citation>
    <scope>NUCLEOTIDE SEQUENCE</scope>
    <source>
        <strain evidence="1">V3187/11</strain>
    </source>
</reference>
<keyword evidence="2" id="KW-1185">Reference proteome</keyword>
<dbReference type="KEGG" id="vg:65102712"/>
<accession>A0A3S8D7N1</accession>
<organism evidence="1">
    <name type="scientific">Vombatid gammaherpesvirus 1</name>
    <dbReference type="NCBI Taxonomy" id="2052651"/>
    <lineage>
        <taxon>Viruses</taxon>
        <taxon>Duplodnaviria</taxon>
        <taxon>Heunggongvirae</taxon>
        <taxon>Peploviricota</taxon>
        <taxon>Herviviricetes</taxon>
        <taxon>Herpesvirales</taxon>
        <taxon>Orthoherpesviridae</taxon>
        <taxon>Gammaherpesvirinae</taxon>
        <taxon>Manticavirus</taxon>
        <taxon>Manticavirus vombatidgamma1</taxon>
    </lineage>
</organism>